<feature type="domain" description="Bifunctional inhibitor/plant lipid transfer protein/seed storage helical" evidence="5">
    <location>
        <begin position="31"/>
        <end position="115"/>
    </location>
</feature>
<evidence type="ECO:0000313" key="6">
    <source>
        <dbReference type="EMBL" id="KAK7294861.1"/>
    </source>
</evidence>
<dbReference type="InterPro" id="IPR016140">
    <property type="entry name" value="Bifunc_inhib/LTP/seed_store"/>
</dbReference>
<dbReference type="SUPFAM" id="SSF47699">
    <property type="entry name" value="Bifunctional inhibitor/lipid-transfer protein/seed storage 2S albumin"/>
    <property type="match status" value="1"/>
</dbReference>
<proteinExistence type="inferred from homology"/>
<dbReference type="AlphaFoldDB" id="A0AAN9PE13"/>
<comment type="function">
    <text evidence="3">Plant non-specific lipid-transfer proteins transfer phospholipids as well as galactolipids across membranes. May play a role in wax or cutin deposition in the cell walls of expanding epidermal cells and certain secretory tissues.</text>
</comment>
<evidence type="ECO:0000256" key="1">
    <source>
        <dbReference type="ARBA" id="ARBA00009748"/>
    </source>
</evidence>
<dbReference type="Pfam" id="PF00234">
    <property type="entry name" value="Tryp_alpha_amyl"/>
    <property type="match status" value="1"/>
</dbReference>
<dbReference type="Gene3D" id="1.10.110.10">
    <property type="entry name" value="Plant lipid-transfer and hydrophobic proteins"/>
    <property type="match status" value="1"/>
</dbReference>
<keyword evidence="2" id="KW-1015">Disulfide bond</keyword>
<dbReference type="PRINTS" id="PR00382">
    <property type="entry name" value="LIPIDTRNSFER"/>
</dbReference>
<dbReference type="GO" id="GO:0006869">
    <property type="term" value="P:lipid transport"/>
    <property type="evidence" value="ECO:0007669"/>
    <property type="project" value="InterPro"/>
</dbReference>
<comment type="caution">
    <text evidence="6">The sequence shown here is derived from an EMBL/GenBank/DDBJ whole genome shotgun (WGS) entry which is preliminary data.</text>
</comment>
<keyword evidence="3" id="KW-0446">Lipid-binding</keyword>
<dbReference type="EMBL" id="JAYKXN010000004">
    <property type="protein sequence ID" value="KAK7294861.1"/>
    <property type="molecule type" value="Genomic_DNA"/>
</dbReference>
<protein>
    <recommendedName>
        <fullName evidence="3">Non-specific lipid-transfer protein</fullName>
    </recommendedName>
</protein>
<accession>A0AAN9PE13</accession>
<dbReference type="InterPro" id="IPR000528">
    <property type="entry name" value="Plant_nsLTP"/>
</dbReference>
<dbReference type="PANTHER" id="PTHR33076">
    <property type="entry name" value="NON-SPECIFIC LIPID-TRANSFER PROTEIN 2-RELATED"/>
    <property type="match status" value="1"/>
</dbReference>
<reference evidence="6 7" key="1">
    <citation type="submission" date="2024-01" db="EMBL/GenBank/DDBJ databases">
        <title>The genomes of 5 underutilized Papilionoideae crops provide insights into root nodulation and disease resistance.</title>
        <authorList>
            <person name="Yuan L."/>
        </authorList>
    </citation>
    <scope>NUCLEOTIDE SEQUENCE [LARGE SCALE GENOMIC DNA]</scope>
    <source>
        <strain evidence="6">LY-2023</strain>
        <tissue evidence="6">Leaf</tissue>
    </source>
</reference>
<evidence type="ECO:0000256" key="2">
    <source>
        <dbReference type="ARBA" id="ARBA00023157"/>
    </source>
</evidence>
<keyword evidence="4" id="KW-0732">Signal</keyword>
<keyword evidence="3" id="KW-0813">Transport</keyword>
<gene>
    <name evidence="6" type="ORF">RJT34_17758</name>
</gene>
<dbReference type="InterPro" id="IPR036312">
    <property type="entry name" value="Bifun_inhib/LTP/seed_sf"/>
</dbReference>
<name>A0AAN9PE13_CLITE</name>
<feature type="chain" id="PRO_5042874289" description="Non-specific lipid-transfer protein" evidence="4">
    <location>
        <begin position="28"/>
        <end position="117"/>
    </location>
</feature>
<sequence>MGRTLVVKVACMAMVCMVLATIPLAHGALPCGQVQFRVASCIEYLRNGGPVSGACCNGIKTINNEAKTTPDRQGVCSCLKSTVLRMHGLNLASLAALPGKCGVNLPYKVSPTIDCST</sequence>
<dbReference type="GO" id="GO:0008289">
    <property type="term" value="F:lipid binding"/>
    <property type="evidence" value="ECO:0007669"/>
    <property type="project" value="UniProtKB-KW"/>
</dbReference>
<evidence type="ECO:0000256" key="4">
    <source>
        <dbReference type="SAM" id="SignalP"/>
    </source>
</evidence>
<keyword evidence="7" id="KW-1185">Reference proteome</keyword>
<organism evidence="6 7">
    <name type="scientific">Clitoria ternatea</name>
    <name type="common">Butterfly pea</name>
    <dbReference type="NCBI Taxonomy" id="43366"/>
    <lineage>
        <taxon>Eukaryota</taxon>
        <taxon>Viridiplantae</taxon>
        <taxon>Streptophyta</taxon>
        <taxon>Embryophyta</taxon>
        <taxon>Tracheophyta</taxon>
        <taxon>Spermatophyta</taxon>
        <taxon>Magnoliopsida</taxon>
        <taxon>eudicotyledons</taxon>
        <taxon>Gunneridae</taxon>
        <taxon>Pentapetalae</taxon>
        <taxon>rosids</taxon>
        <taxon>fabids</taxon>
        <taxon>Fabales</taxon>
        <taxon>Fabaceae</taxon>
        <taxon>Papilionoideae</taxon>
        <taxon>50 kb inversion clade</taxon>
        <taxon>NPAAA clade</taxon>
        <taxon>indigoferoid/millettioid clade</taxon>
        <taxon>Phaseoleae</taxon>
        <taxon>Clitoria</taxon>
    </lineage>
</organism>
<dbReference type="Proteomes" id="UP001359559">
    <property type="component" value="Unassembled WGS sequence"/>
</dbReference>
<dbReference type="SMART" id="SM00499">
    <property type="entry name" value="AAI"/>
    <property type="match status" value="1"/>
</dbReference>
<dbReference type="CDD" id="cd01960">
    <property type="entry name" value="nsLTP1"/>
    <property type="match status" value="1"/>
</dbReference>
<comment type="similarity">
    <text evidence="1 3">Belongs to the plant LTP family.</text>
</comment>
<feature type="signal peptide" evidence="4">
    <location>
        <begin position="1"/>
        <end position="27"/>
    </location>
</feature>
<evidence type="ECO:0000256" key="3">
    <source>
        <dbReference type="RuleBase" id="RU000628"/>
    </source>
</evidence>
<evidence type="ECO:0000313" key="7">
    <source>
        <dbReference type="Proteomes" id="UP001359559"/>
    </source>
</evidence>
<evidence type="ECO:0000259" key="5">
    <source>
        <dbReference type="SMART" id="SM00499"/>
    </source>
</evidence>